<evidence type="ECO:0000313" key="2">
    <source>
        <dbReference type="EMBL" id="RLQ81381.1"/>
    </source>
</evidence>
<comment type="caution">
    <text evidence="2">The sequence shown here is derived from an EMBL/GenBank/DDBJ whole genome shotgun (WGS) entry which is preliminary data.</text>
</comment>
<gene>
    <name evidence="2" type="ORF">D9V28_13555</name>
</gene>
<evidence type="ECO:0008006" key="4">
    <source>
        <dbReference type="Google" id="ProtNLM"/>
    </source>
</evidence>
<sequence>MSGQARARRLISAAVLCLALTGCGGGGGFGGFGFACPAVGYISSVKIELGGNADDVVEVRLCDDDGTCSAPRLDLTPVEEAPLEVIEPDQLAEQLAEQQAKSPAEQQVDPRTEQQVEPSPMPTRVEVLYFATKVNDNSWSVEMPFGVPDDVVVTAYRVDGMVAGETSLTLDWKRVGGSAQCGGPMEAGPVEIDIR</sequence>
<feature type="region of interest" description="Disordered" evidence="1">
    <location>
        <begin position="95"/>
        <end position="119"/>
    </location>
</feature>
<reference evidence="2 3" key="1">
    <citation type="submission" date="2018-10" db="EMBL/GenBank/DDBJ databases">
        <authorList>
            <person name="Li J."/>
        </authorList>
    </citation>
    <scope>NUCLEOTIDE SEQUENCE [LARGE SCALE GENOMIC DNA]</scope>
    <source>
        <strain evidence="2 3">ZD1-4</strain>
    </source>
</reference>
<dbReference type="AlphaFoldDB" id="A0A3L7IV30"/>
<dbReference type="EMBL" id="RCWJ01000004">
    <property type="protein sequence ID" value="RLQ81381.1"/>
    <property type="molecule type" value="Genomic_DNA"/>
</dbReference>
<keyword evidence="3" id="KW-1185">Reference proteome</keyword>
<dbReference type="PROSITE" id="PS51257">
    <property type="entry name" value="PROKAR_LIPOPROTEIN"/>
    <property type="match status" value="1"/>
</dbReference>
<dbReference type="Proteomes" id="UP000282460">
    <property type="component" value="Unassembled WGS sequence"/>
</dbReference>
<evidence type="ECO:0000313" key="3">
    <source>
        <dbReference type="Proteomes" id="UP000282460"/>
    </source>
</evidence>
<proteinExistence type="predicted"/>
<evidence type="ECO:0000256" key="1">
    <source>
        <dbReference type="SAM" id="MobiDB-lite"/>
    </source>
</evidence>
<accession>A0A3L7IV30</accession>
<protein>
    <recommendedName>
        <fullName evidence="4">Lipoprotein</fullName>
    </recommendedName>
</protein>
<organism evidence="2 3">
    <name type="scientific">Mycetocola zhadangensis</name>
    <dbReference type="NCBI Taxonomy" id="1164595"/>
    <lineage>
        <taxon>Bacteria</taxon>
        <taxon>Bacillati</taxon>
        <taxon>Actinomycetota</taxon>
        <taxon>Actinomycetes</taxon>
        <taxon>Micrococcales</taxon>
        <taxon>Microbacteriaceae</taxon>
        <taxon>Mycetocola</taxon>
    </lineage>
</organism>
<name>A0A3L7IV30_9MICO</name>